<evidence type="ECO:0000256" key="3">
    <source>
        <dbReference type="ARBA" id="ARBA00023015"/>
    </source>
</evidence>
<dbReference type="Pfam" id="PF04082">
    <property type="entry name" value="Fungal_trans"/>
    <property type="match status" value="1"/>
</dbReference>
<evidence type="ECO:0000256" key="4">
    <source>
        <dbReference type="ARBA" id="ARBA00023125"/>
    </source>
</evidence>
<dbReference type="Proteomes" id="UP001642482">
    <property type="component" value="Unassembled WGS sequence"/>
</dbReference>
<protein>
    <recommendedName>
        <fullName evidence="8">Zn(2)-C6 fungal-type domain-containing protein</fullName>
    </recommendedName>
</protein>
<dbReference type="PROSITE" id="PS50048">
    <property type="entry name" value="ZN2_CY6_FUNGAL_2"/>
    <property type="match status" value="1"/>
</dbReference>
<dbReference type="SUPFAM" id="SSF57701">
    <property type="entry name" value="Zn2/Cys6 DNA-binding domain"/>
    <property type="match status" value="1"/>
</dbReference>
<dbReference type="PROSITE" id="PS00463">
    <property type="entry name" value="ZN2_CY6_FUNGAL_1"/>
    <property type="match status" value="1"/>
</dbReference>
<keyword evidence="5" id="KW-0804">Transcription</keyword>
<evidence type="ECO:0000256" key="6">
    <source>
        <dbReference type="ARBA" id="ARBA00023242"/>
    </source>
</evidence>
<evidence type="ECO:0000256" key="5">
    <source>
        <dbReference type="ARBA" id="ARBA00023163"/>
    </source>
</evidence>
<dbReference type="InterPro" id="IPR051089">
    <property type="entry name" value="prtT"/>
</dbReference>
<evidence type="ECO:0000256" key="1">
    <source>
        <dbReference type="ARBA" id="ARBA00004123"/>
    </source>
</evidence>
<comment type="caution">
    <text evidence="9">The sequence shown here is derived from an EMBL/GenBank/DDBJ whole genome shotgun (WGS) entry which is preliminary data.</text>
</comment>
<comment type="subcellular location">
    <subcellularLocation>
        <location evidence="1">Nucleus</location>
    </subcellularLocation>
</comment>
<keyword evidence="10" id="KW-1185">Reference proteome</keyword>
<feature type="domain" description="Zn(2)-C6 fungal-type" evidence="8">
    <location>
        <begin position="7"/>
        <end position="42"/>
    </location>
</feature>
<keyword evidence="2" id="KW-0479">Metal-binding</keyword>
<organism evidence="9 10">
    <name type="scientific">Sporothrix eucalyptigena</name>
    <dbReference type="NCBI Taxonomy" id="1812306"/>
    <lineage>
        <taxon>Eukaryota</taxon>
        <taxon>Fungi</taxon>
        <taxon>Dikarya</taxon>
        <taxon>Ascomycota</taxon>
        <taxon>Pezizomycotina</taxon>
        <taxon>Sordariomycetes</taxon>
        <taxon>Sordariomycetidae</taxon>
        <taxon>Ophiostomatales</taxon>
        <taxon>Ophiostomataceae</taxon>
        <taxon>Sporothrix</taxon>
    </lineage>
</organism>
<name>A0ABP0B5C1_9PEZI</name>
<dbReference type="CDD" id="cd00067">
    <property type="entry name" value="GAL4"/>
    <property type="match status" value="1"/>
</dbReference>
<accession>A0ABP0B5C1</accession>
<dbReference type="CDD" id="cd12148">
    <property type="entry name" value="fungal_TF_MHR"/>
    <property type="match status" value="1"/>
</dbReference>
<feature type="region of interest" description="Disordered" evidence="7">
    <location>
        <begin position="83"/>
        <end position="112"/>
    </location>
</feature>
<gene>
    <name evidence="9" type="ORF">SEUCBS140593_002273</name>
</gene>
<proteinExistence type="predicted"/>
<dbReference type="InterPro" id="IPR001138">
    <property type="entry name" value="Zn2Cys6_DnaBD"/>
</dbReference>
<dbReference type="InterPro" id="IPR036864">
    <property type="entry name" value="Zn2-C6_fun-type_DNA-bd_sf"/>
</dbReference>
<evidence type="ECO:0000256" key="2">
    <source>
        <dbReference type="ARBA" id="ARBA00022723"/>
    </source>
</evidence>
<keyword evidence="3" id="KW-0805">Transcription regulation</keyword>
<dbReference type="InterPro" id="IPR007219">
    <property type="entry name" value="XnlR_reg_dom"/>
</dbReference>
<keyword evidence="4" id="KW-0238">DNA-binding</keyword>
<evidence type="ECO:0000256" key="7">
    <source>
        <dbReference type="SAM" id="MobiDB-lite"/>
    </source>
</evidence>
<keyword evidence="6" id="KW-0539">Nucleus</keyword>
<evidence type="ECO:0000313" key="9">
    <source>
        <dbReference type="EMBL" id="CAK7214695.1"/>
    </source>
</evidence>
<dbReference type="Gene3D" id="4.10.240.10">
    <property type="entry name" value="Zn(2)-C6 fungal-type DNA-binding domain"/>
    <property type="match status" value="1"/>
</dbReference>
<dbReference type="PANTHER" id="PTHR31845:SF17">
    <property type="entry name" value="ZN(II)2CYS6 TRANSCRIPTION FACTOR (EUROFUNG)"/>
    <property type="match status" value="1"/>
</dbReference>
<evidence type="ECO:0000259" key="8">
    <source>
        <dbReference type="PROSITE" id="PS50048"/>
    </source>
</evidence>
<sequence>MKSPVVTCDACKRLKLKCAWDRSPSFQPACARCQMYGLPCLFDGCAWTAAAVKKVVESFPGAPSRRLFWGAASNAGGHPLDLHREAPPPQPQPHTLQAGFTRPLSPGPDADTALTGGVVPGLGSGRPARPRPRLLINSNMRAHLYDVFFTHIQPAVPVITRRDLEGGVPTLLDAAILGLAARHHRSISSTRDFLHIRDVILEELQATLCNFRRPYVPQMHTVQALLIILQQLELCTRTHDDLPSISLRVALACRMVQELGFHRSFDGDDEDSDNTQNLDVRQNIWAVCVFVDTVHSAAFGQTAHIAMSVTHGLAEHLVRTSKRLLQADDEEALARARFLHLVALLCGLRWTLRCFFSVNTARTTPLRDEAETTMNALTALHAQSEDLLRSHPRAYDDSVAQLMRLLAANSRVLYAVGLRTALSTDAAGSFESSDPLLVEATATLVEDACQIVEWTTPTLLRTALGQTLVVLYATSRALMVVVDALRMARVAPVEHGAHVARLEACTRHAASLMQFLLRSGSWSAFWTQGHTIQAILARLQDNDGCMEPDSVSQATGDSVPAVRYPQPIALDQSGSAGSAGIVYASMPLMNTTLPAVNSGMAGMDSTGMFSTNWDDFFFHYVQEYGDGWLQSAFAEDANDGDLYADYVFEDNNNSISMG</sequence>
<dbReference type="PANTHER" id="PTHR31845">
    <property type="entry name" value="FINGER DOMAIN PROTEIN, PUTATIVE-RELATED"/>
    <property type="match status" value="1"/>
</dbReference>
<dbReference type="EMBL" id="CAWUHD010000015">
    <property type="protein sequence ID" value="CAK7214695.1"/>
    <property type="molecule type" value="Genomic_DNA"/>
</dbReference>
<dbReference type="Pfam" id="PF00172">
    <property type="entry name" value="Zn_clus"/>
    <property type="match status" value="1"/>
</dbReference>
<reference evidence="9 10" key="1">
    <citation type="submission" date="2024-01" db="EMBL/GenBank/DDBJ databases">
        <authorList>
            <person name="Allen C."/>
            <person name="Tagirdzhanova G."/>
        </authorList>
    </citation>
    <scope>NUCLEOTIDE SEQUENCE [LARGE SCALE GENOMIC DNA]</scope>
</reference>
<evidence type="ECO:0000313" key="10">
    <source>
        <dbReference type="Proteomes" id="UP001642482"/>
    </source>
</evidence>